<dbReference type="EMBL" id="JACVVK020000039">
    <property type="protein sequence ID" value="KAK7500149.1"/>
    <property type="molecule type" value="Genomic_DNA"/>
</dbReference>
<accession>A0ABD0LKT9</accession>
<organism evidence="2 3">
    <name type="scientific">Batillaria attramentaria</name>
    <dbReference type="NCBI Taxonomy" id="370345"/>
    <lineage>
        <taxon>Eukaryota</taxon>
        <taxon>Metazoa</taxon>
        <taxon>Spiralia</taxon>
        <taxon>Lophotrochozoa</taxon>
        <taxon>Mollusca</taxon>
        <taxon>Gastropoda</taxon>
        <taxon>Caenogastropoda</taxon>
        <taxon>Sorbeoconcha</taxon>
        <taxon>Cerithioidea</taxon>
        <taxon>Batillariidae</taxon>
        <taxon>Batillaria</taxon>
    </lineage>
</organism>
<evidence type="ECO:0000313" key="2">
    <source>
        <dbReference type="EMBL" id="KAK7500149.1"/>
    </source>
</evidence>
<feature type="signal peptide" evidence="1">
    <location>
        <begin position="1"/>
        <end position="19"/>
    </location>
</feature>
<dbReference type="Proteomes" id="UP001519460">
    <property type="component" value="Unassembled WGS sequence"/>
</dbReference>
<reference evidence="2 3" key="1">
    <citation type="journal article" date="2023" name="Sci. Data">
        <title>Genome assembly of the Korean intertidal mud-creeper Batillaria attramentaria.</title>
        <authorList>
            <person name="Patra A.K."/>
            <person name="Ho P.T."/>
            <person name="Jun S."/>
            <person name="Lee S.J."/>
            <person name="Kim Y."/>
            <person name="Won Y.J."/>
        </authorList>
    </citation>
    <scope>NUCLEOTIDE SEQUENCE [LARGE SCALE GENOMIC DNA]</scope>
    <source>
        <strain evidence="2">Wonlab-2016</strain>
    </source>
</reference>
<gene>
    <name evidence="2" type="ORF">BaRGS_00008696</name>
</gene>
<sequence length="605" mass="67214">MNFVCSFVLLLGALHASCAKTAPRNRNYEAPIRREKESASLSVQTRGSNGVLPGSVNAESCGAMTPSHLELDQDENGAILAEVGPETDLSADEPTLAFLYAKSLVRNRAAFFSLTLQMLNGSEDRDTVYLGRKRLDEFEQQPGFFYHYMSAATALVAGPSSMAASGLFFDTHTHYPNWHQNAGFNSTLPLFAPRAVHLQESVGVLDYGADASLNYTSRDVYKTNDWFEDWGFPDNRYGILKQVYAVQVEDRRVAFYGAASNDAVHVSPVYYDCGRTNRWLLGVSSPVVEVLPRYCAYQHLHLDVEALLSDVPSRSSGSPSMLEFLPSDEMDCQNVPPTTLADSLPESFFRSLYPQSRLALRMAHFLSAFLQTRDPSGWDAAVEAAWDDYHKVVQQYVDARQFDQIPPPPGWVNVKMDKYPSDKVLSAEAVANVLADDRIMGSGIFFDVDRSAAGDSSQPKALFAWRDKDSHSDVNARVADLSQHPGGDSYLQALLMRVLRTDWGDLSSANGLKTHYIDPKIRSRVRYAGGLDDFGPVSRLEYKAELRTNYWTVPYYKCDGRVDEWVMTYAAPFFGPSEHPDGGQSLVFKGIVTVDVKVSADNLNV</sequence>
<proteinExistence type="predicted"/>
<keyword evidence="1" id="KW-0732">Signal</keyword>
<dbReference type="AlphaFoldDB" id="A0ABD0LKT9"/>
<evidence type="ECO:0000313" key="3">
    <source>
        <dbReference type="Proteomes" id="UP001519460"/>
    </source>
</evidence>
<comment type="caution">
    <text evidence="2">The sequence shown here is derived from an EMBL/GenBank/DDBJ whole genome shotgun (WGS) entry which is preliminary data.</text>
</comment>
<keyword evidence="3" id="KW-1185">Reference proteome</keyword>
<feature type="chain" id="PRO_5044856360" evidence="1">
    <location>
        <begin position="20"/>
        <end position="605"/>
    </location>
</feature>
<dbReference type="Gene3D" id="3.30.450.20">
    <property type="entry name" value="PAS domain"/>
    <property type="match status" value="1"/>
</dbReference>
<evidence type="ECO:0000256" key="1">
    <source>
        <dbReference type="SAM" id="SignalP"/>
    </source>
</evidence>
<name>A0ABD0LKT9_9CAEN</name>
<protein>
    <submittedName>
        <fullName evidence="2">Uncharacterized protein</fullName>
    </submittedName>
</protein>
<dbReference type="CDD" id="cd18773">
    <property type="entry name" value="PDC1_HK_sensor"/>
    <property type="match status" value="1"/>
</dbReference>